<comment type="caution">
    <text evidence="1">The sequence shown here is derived from an EMBL/GenBank/DDBJ whole genome shotgun (WGS) entry which is preliminary data.</text>
</comment>
<dbReference type="Proteomes" id="UP001153387">
    <property type="component" value="Unassembled WGS sequence"/>
</dbReference>
<dbReference type="AlphaFoldDB" id="A0A9X4KI95"/>
<name>A0A9X4KI95_9BACL</name>
<keyword evidence="2" id="KW-1185">Reference proteome</keyword>
<protein>
    <submittedName>
        <fullName evidence="1">WIAG-tail domain</fullName>
    </submittedName>
</protein>
<dbReference type="NCBIfam" id="NF012201">
    <property type="entry name" value="WIAG-tail"/>
    <property type="match status" value="1"/>
</dbReference>
<sequence>MGEWSVDSSKLAPGAVGFEQLADRSVGSGKLQDESVNSDHLAAGAVTFDKLAPEVGGLLTDLSGALRTTKLRLAQEPIQPEPPAAPMLAVASAVPGVGLTFGHVDYAFGGIEDRIEVSVSFDAPYADDAYVVFAMADHPGCVCTLKEKSPEKATFDVCRTRLTPAPNGRIQWMAVGLKSN</sequence>
<evidence type="ECO:0000313" key="2">
    <source>
        <dbReference type="Proteomes" id="UP001153387"/>
    </source>
</evidence>
<evidence type="ECO:0000313" key="1">
    <source>
        <dbReference type="EMBL" id="MDG0790592.1"/>
    </source>
</evidence>
<proteinExistence type="predicted"/>
<reference evidence="1 2" key="1">
    <citation type="submission" date="2022-10" db="EMBL/GenBank/DDBJ databases">
        <title>Comparative genomic analysis of Cohnella hashimotonis sp. nov., isolated from the International Space Station.</title>
        <authorList>
            <person name="Simpson A."/>
            <person name="Venkateswaran K."/>
        </authorList>
    </citation>
    <scope>NUCLEOTIDE SEQUENCE [LARGE SCALE GENOMIC DNA]</scope>
    <source>
        <strain evidence="1 2">DSM 18997</strain>
    </source>
</reference>
<gene>
    <name evidence="1" type="ORF">OMP38_06780</name>
</gene>
<dbReference type="EMBL" id="JAPDHZ010000002">
    <property type="protein sequence ID" value="MDG0790592.1"/>
    <property type="molecule type" value="Genomic_DNA"/>
</dbReference>
<dbReference type="RefSeq" id="WP_277564410.1">
    <property type="nucleotide sequence ID" value="NZ_JAPDHZ010000002.1"/>
</dbReference>
<accession>A0A9X4KI95</accession>
<organism evidence="1 2">
    <name type="scientific">Cohnella ginsengisoli</name>
    <dbReference type="NCBI Taxonomy" id="425004"/>
    <lineage>
        <taxon>Bacteria</taxon>
        <taxon>Bacillati</taxon>
        <taxon>Bacillota</taxon>
        <taxon>Bacilli</taxon>
        <taxon>Bacillales</taxon>
        <taxon>Paenibacillaceae</taxon>
        <taxon>Cohnella</taxon>
    </lineage>
</organism>